<dbReference type="PROSITE" id="PS50089">
    <property type="entry name" value="ZF_RING_2"/>
    <property type="match status" value="1"/>
</dbReference>
<evidence type="ECO:0000256" key="2">
    <source>
        <dbReference type="SAM" id="MobiDB-lite"/>
    </source>
</evidence>
<dbReference type="KEGG" id="cvr:CHLNCDRAFT_58947"/>
<feature type="domain" description="RING-type" evidence="3">
    <location>
        <begin position="16"/>
        <end position="56"/>
    </location>
</feature>
<keyword evidence="5" id="KW-1185">Reference proteome</keyword>
<keyword evidence="1" id="KW-0479">Metal-binding</keyword>
<dbReference type="InterPro" id="IPR001841">
    <property type="entry name" value="Znf_RING"/>
</dbReference>
<dbReference type="SUPFAM" id="SSF57850">
    <property type="entry name" value="RING/U-box"/>
    <property type="match status" value="1"/>
</dbReference>
<dbReference type="InterPro" id="IPR013083">
    <property type="entry name" value="Znf_RING/FYVE/PHD"/>
</dbReference>
<feature type="region of interest" description="Disordered" evidence="2">
    <location>
        <begin position="258"/>
        <end position="280"/>
    </location>
</feature>
<protein>
    <recommendedName>
        <fullName evidence="3">RING-type domain-containing protein</fullName>
    </recommendedName>
</protein>
<sequence length="398" mass="42161">MPSPDQPLCAGGVAQCTICLEELGEGTVSLGCGHLLHAICVLTAPPTILQTCPLCRRAIARDRIRAASAMPGAAASGGVGYRTYAQCSAQPVPAFGAGAAQLHSLVLLTDGEATDESACFARAHDVMKNPPFPDGGLKALLMHIDSDRAIASCLRRLSCDDTGTPLSHVELLEQQLPARLDVAAGPASADWQALQHMSHASTPLWWYSWHGLHQLRAADSTSHHVLCCCCCSRYYIVTVSNWSSCRTRPRQKTKQAYESAKGDLSESAQQVKDRVGSAAEDAKDRLNDFAEDRQEKLGDAKEKVGDALSSAGDSAKDTYESGKEKAGSVADTVAEKANAAGNAVKETCESGKEKASDLAGQVVDKVKDAGHAEEWQACSSRPELLIRRQPAAAAAARP</sequence>
<dbReference type="GeneID" id="17351739"/>
<keyword evidence="1" id="KW-0863">Zinc-finger</keyword>
<evidence type="ECO:0000256" key="1">
    <source>
        <dbReference type="PROSITE-ProRule" id="PRU00175"/>
    </source>
</evidence>
<evidence type="ECO:0000259" key="3">
    <source>
        <dbReference type="PROSITE" id="PS50089"/>
    </source>
</evidence>
<dbReference type="OrthoDB" id="2193576at2759"/>
<feature type="compositionally biased region" description="Basic and acidic residues" evidence="2">
    <location>
        <begin position="293"/>
        <end position="305"/>
    </location>
</feature>
<accession>E1ZPE7</accession>
<dbReference type="Pfam" id="PF13639">
    <property type="entry name" value="zf-RING_2"/>
    <property type="match status" value="1"/>
</dbReference>
<dbReference type="EMBL" id="GL433857">
    <property type="protein sequence ID" value="EFN52347.1"/>
    <property type="molecule type" value="Genomic_DNA"/>
</dbReference>
<dbReference type="InParanoid" id="E1ZPE7"/>
<dbReference type="Gene3D" id="3.30.40.10">
    <property type="entry name" value="Zinc/RING finger domain, C3HC4 (zinc finger)"/>
    <property type="match status" value="1"/>
</dbReference>
<name>E1ZPE7_CHLVA</name>
<organism evidence="5">
    <name type="scientific">Chlorella variabilis</name>
    <name type="common">Green alga</name>
    <dbReference type="NCBI Taxonomy" id="554065"/>
    <lineage>
        <taxon>Eukaryota</taxon>
        <taxon>Viridiplantae</taxon>
        <taxon>Chlorophyta</taxon>
        <taxon>core chlorophytes</taxon>
        <taxon>Trebouxiophyceae</taxon>
        <taxon>Chlorellales</taxon>
        <taxon>Chlorellaceae</taxon>
        <taxon>Chlorella clade</taxon>
        <taxon>Chlorella</taxon>
    </lineage>
</organism>
<dbReference type="AlphaFoldDB" id="E1ZPE7"/>
<dbReference type="Proteomes" id="UP000008141">
    <property type="component" value="Unassembled WGS sequence"/>
</dbReference>
<feature type="region of interest" description="Disordered" evidence="2">
    <location>
        <begin position="293"/>
        <end position="328"/>
    </location>
</feature>
<dbReference type="GO" id="GO:0008270">
    <property type="term" value="F:zinc ion binding"/>
    <property type="evidence" value="ECO:0007669"/>
    <property type="project" value="UniProtKB-KW"/>
</dbReference>
<dbReference type="RefSeq" id="XP_005844449.1">
    <property type="nucleotide sequence ID" value="XM_005844387.1"/>
</dbReference>
<dbReference type="PANTHER" id="PTHR47372:SF11">
    <property type="entry name" value="RE19971P"/>
    <property type="match status" value="1"/>
</dbReference>
<gene>
    <name evidence="4" type="ORF">CHLNCDRAFT_58947</name>
</gene>
<dbReference type="Gene3D" id="1.20.120.20">
    <property type="entry name" value="Apolipoprotein"/>
    <property type="match status" value="1"/>
</dbReference>
<feature type="compositionally biased region" description="Basic and acidic residues" evidence="2">
    <location>
        <begin position="314"/>
        <end position="326"/>
    </location>
</feature>
<dbReference type="SUPFAM" id="SSF58113">
    <property type="entry name" value="Apolipoprotein A-I"/>
    <property type="match status" value="1"/>
</dbReference>
<dbReference type="PANTHER" id="PTHR47372">
    <property type="entry name" value="DAUER UP-REGULATED-RELATED"/>
    <property type="match status" value="1"/>
</dbReference>
<keyword evidence="1" id="KW-0862">Zinc</keyword>
<feature type="compositionally biased region" description="Basic and acidic residues" evidence="2">
    <location>
        <begin position="271"/>
        <end position="280"/>
    </location>
</feature>
<evidence type="ECO:0000313" key="4">
    <source>
        <dbReference type="EMBL" id="EFN52347.1"/>
    </source>
</evidence>
<evidence type="ECO:0000313" key="5">
    <source>
        <dbReference type="Proteomes" id="UP000008141"/>
    </source>
</evidence>
<reference evidence="4 5" key="1">
    <citation type="journal article" date="2010" name="Plant Cell">
        <title>The Chlorella variabilis NC64A genome reveals adaptation to photosymbiosis, coevolution with viruses, and cryptic sex.</title>
        <authorList>
            <person name="Blanc G."/>
            <person name="Duncan G."/>
            <person name="Agarkova I."/>
            <person name="Borodovsky M."/>
            <person name="Gurnon J."/>
            <person name="Kuo A."/>
            <person name="Lindquist E."/>
            <person name="Lucas S."/>
            <person name="Pangilinan J."/>
            <person name="Polle J."/>
            <person name="Salamov A."/>
            <person name="Terry A."/>
            <person name="Yamada T."/>
            <person name="Dunigan D.D."/>
            <person name="Grigoriev I.V."/>
            <person name="Claverie J.M."/>
            <person name="Van Etten J.L."/>
        </authorList>
    </citation>
    <scope>NUCLEOTIDE SEQUENCE [LARGE SCALE GENOMIC DNA]</scope>
    <source>
        <strain evidence="4 5">NC64A</strain>
    </source>
</reference>
<proteinExistence type="predicted"/>
<dbReference type="SMART" id="SM00184">
    <property type="entry name" value="RING"/>
    <property type="match status" value="1"/>
</dbReference>